<keyword evidence="1" id="KW-0175">Coiled coil</keyword>
<dbReference type="SUPFAM" id="SSF55874">
    <property type="entry name" value="ATPase domain of HSP90 chaperone/DNA topoisomerase II/histidine kinase"/>
    <property type="match status" value="1"/>
</dbReference>
<dbReference type="PANTHER" id="PTHR34220">
    <property type="entry name" value="SENSOR HISTIDINE KINASE YPDA"/>
    <property type="match status" value="1"/>
</dbReference>
<dbReference type="Proteomes" id="UP000679126">
    <property type="component" value="Unassembled WGS sequence"/>
</dbReference>
<proteinExistence type="predicted"/>
<feature type="transmembrane region" description="Helical" evidence="2">
    <location>
        <begin position="6"/>
        <end position="22"/>
    </location>
</feature>
<evidence type="ECO:0000313" key="4">
    <source>
        <dbReference type="EMBL" id="MBO9152234.1"/>
    </source>
</evidence>
<keyword evidence="2" id="KW-0472">Membrane</keyword>
<evidence type="ECO:0000313" key="5">
    <source>
        <dbReference type="Proteomes" id="UP000679126"/>
    </source>
</evidence>
<sequence>MILGWITGITGIVVAIWGYRLYRQKEQLAARLAAQEREVQHQQEQLSQLNSLLKMKILQARLNPHFLFNSLNAIQYFISADDRKTSLQYVSRFSAFLRKMVHYGDEISIHLQDEAELIRDYLVLEQFRFPDRFEYDIDLPEALCLEDIPPFLTHGLLEEALYKGVLHLGKEEKGKISVTLRAKGETLELEVTDNGMSGEFSPGMDEGERAVLFNHRIAQFNALNHRQIQLEQRSAVHTGNGRLNRAMITIR</sequence>
<evidence type="ECO:0000256" key="2">
    <source>
        <dbReference type="SAM" id="Phobius"/>
    </source>
</evidence>
<keyword evidence="4" id="KW-0808">Transferase</keyword>
<dbReference type="InterPro" id="IPR010559">
    <property type="entry name" value="Sig_transdc_His_kin_internal"/>
</dbReference>
<evidence type="ECO:0000256" key="1">
    <source>
        <dbReference type="SAM" id="Coils"/>
    </source>
</evidence>
<dbReference type="GO" id="GO:0016301">
    <property type="term" value="F:kinase activity"/>
    <property type="evidence" value="ECO:0007669"/>
    <property type="project" value="UniProtKB-KW"/>
</dbReference>
<evidence type="ECO:0000259" key="3">
    <source>
        <dbReference type="Pfam" id="PF06580"/>
    </source>
</evidence>
<keyword evidence="5" id="KW-1185">Reference proteome</keyword>
<dbReference type="RefSeq" id="WP_209145232.1">
    <property type="nucleotide sequence ID" value="NZ_JAGHKP010000002.1"/>
</dbReference>
<keyword evidence="4" id="KW-0418">Kinase</keyword>
<dbReference type="InterPro" id="IPR050640">
    <property type="entry name" value="Bact_2-comp_sensor_kinase"/>
</dbReference>
<dbReference type="InterPro" id="IPR036890">
    <property type="entry name" value="HATPase_C_sf"/>
</dbReference>
<reference evidence="5" key="1">
    <citation type="submission" date="2021-03" db="EMBL/GenBank/DDBJ databases">
        <title>Assistant Professor.</title>
        <authorList>
            <person name="Huq M.A."/>
        </authorList>
    </citation>
    <scope>NUCLEOTIDE SEQUENCE [LARGE SCALE GENOMIC DNA]</scope>
    <source>
        <strain evidence="5">MAH-28</strain>
    </source>
</reference>
<name>A0ABS3YC35_9BACT</name>
<accession>A0ABS3YC35</accession>
<feature type="coiled-coil region" evidence="1">
    <location>
        <begin position="25"/>
        <end position="52"/>
    </location>
</feature>
<protein>
    <submittedName>
        <fullName evidence="4">Histidine kinase</fullName>
    </submittedName>
</protein>
<keyword evidence="2" id="KW-1133">Transmembrane helix</keyword>
<dbReference type="PANTHER" id="PTHR34220:SF7">
    <property type="entry name" value="SENSOR HISTIDINE KINASE YPDA"/>
    <property type="match status" value="1"/>
</dbReference>
<gene>
    <name evidence="4" type="ORF">J7I43_08430</name>
</gene>
<comment type="caution">
    <text evidence="4">The sequence shown here is derived from an EMBL/GenBank/DDBJ whole genome shotgun (WGS) entry which is preliminary data.</text>
</comment>
<dbReference type="Pfam" id="PF06580">
    <property type="entry name" value="His_kinase"/>
    <property type="match status" value="1"/>
</dbReference>
<dbReference type="EMBL" id="JAGHKP010000002">
    <property type="protein sequence ID" value="MBO9152234.1"/>
    <property type="molecule type" value="Genomic_DNA"/>
</dbReference>
<keyword evidence="2" id="KW-0812">Transmembrane</keyword>
<organism evidence="4 5">
    <name type="scientific">Chitinophaga chungangae</name>
    <dbReference type="NCBI Taxonomy" id="2821488"/>
    <lineage>
        <taxon>Bacteria</taxon>
        <taxon>Pseudomonadati</taxon>
        <taxon>Bacteroidota</taxon>
        <taxon>Chitinophagia</taxon>
        <taxon>Chitinophagales</taxon>
        <taxon>Chitinophagaceae</taxon>
        <taxon>Chitinophaga</taxon>
    </lineage>
</organism>
<feature type="domain" description="Signal transduction histidine kinase internal region" evidence="3">
    <location>
        <begin position="54"/>
        <end position="133"/>
    </location>
</feature>